<proteinExistence type="inferred from homology"/>
<organism evidence="5 6">
    <name type="scientific">Babesia ovis</name>
    <dbReference type="NCBI Taxonomy" id="5869"/>
    <lineage>
        <taxon>Eukaryota</taxon>
        <taxon>Sar</taxon>
        <taxon>Alveolata</taxon>
        <taxon>Apicomplexa</taxon>
        <taxon>Aconoidasida</taxon>
        <taxon>Piroplasmida</taxon>
        <taxon>Babesiidae</taxon>
        <taxon>Babesia</taxon>
    </lineage>
</organism>
<dbReference type="AlphaFoldDB" id="A0A9W5T8C0"/>
<dbReference type="Pfam" id="PF01128">
    <property type="entry name" value="IspD"/>
    <property type="match status" value="1"/>
</dbReference>
<dbReference type="GO" id="GO:0050518">
    <property type="term" value="F:2-C-methyl-D-erythritol 4-phosphate cytidylyltransferase activity"/>
    <property type="evidence" value="ECO:0007669"/>
    <property type="project" value="TreeGrafter"/>
</dbReference>
<dbReference type="InterPro" id="IPR034683">
    <property type="entry name" value="IspD/TarI"/>
</dbReference>
<reference evidence="5" key="1">
    <citation type="submission" date="2019-12" db="EMBL/GenBank/DDBJ databases">
        <title>Genome sequence of Babesia ovis.</title>
        <authorList>
            <person name="Yamagishi J."/>
            <person name="Sevinc F."/>
            <person name="Xuan X."/>
        </authorList>
    </citation>
    <scope>NUCLEOTIDE SEQUENCE</scope>
    <source>
        <strain evidence="5">Selcuk</strain>
    </source>
</reference>
<dbReference type="Proteomes" id="UP001057455">
    <property type="component" value="Unassembled WGS sequence"/>
</dbReference>
<name>A0A9W5T8C0_BABOV</name>
<dbReference type="CDD" id="cd02516">
    <property type="entry name" value="CDP-ME_synthetase"/>
    <property type="match status" value="1"/>
</dbReference>
<sequence>MSVWLWQCVLHCVLWHLAHAYTGPRAFERYTPLCGNRKVFYPYALNRVYSTPECHFGSAEPLSQPPAKAILLCGGTGERMNKDLERLAGTTKGDITVHHDCPLSKQFVFLHGIPIFVYSFAEFVKSLLVTEVVIGTKPEWNLKVLELLDSHASKVLQRGTSGSNAVITGDLEAYKTHLQKYPYFFYDLEEQRCVLFNSPSWKQALCTAPNSRFKLVSLCVSGDTRAETVHNALNRKTALGVPLLGCCRAEYIALVHDSVRPLLGQVDINNLVYTATAYGSAVPAISVVDTIKVGTSHNGHTVVASTPDRSSLFAIQTPQAFRSSLLKSAYKSCTDSRALTDDSSFVEQLGNHRVRLVPGHRMNIKVTTLEDLSICSVYLKEQYFS</sequence>
<dbReference type="PANTHER" id="PTHR32125">
    <property type="entry name" value="2-C-METHYL-D-ERYTHRITOL 4-PHOSPHATE CYTIDYLYLTRANSFERASE, CHLOROPLASTIC"/>
    <property type="match status" value="1"/>
</dbReference>
<feature type="signal peptide" evidence="4">
    <location>
        <begin position="1"/>
        <end position="20"/>
    </location>
</feature>
<keyword evidence="4" id="KW-0732">Signal</keyword>
<comment type="caution">
    <text evidence="5">The sequence shown here is derived from an EMBL/GenBank/DDBJ whole genome shotgun (WGS) entry which is preliminary data.</text>
</comment>
<comment type="similarity">
    <text evidence="1">Belongs to the IspD/TarI cytidylyltransferase family. IspD subfamily.</text>
</comment>
<dbReference type="EMBL" id="BLIY01000003">
    <property type="protein sequence ID" value="GFE52987.1"/>
    <property type="molecule type" value="Genomic_DNA"/>
</dbReference>
<keyword evidence="2" id="KW-0808">Transferase</keyword>
<accession>A0A9W5T8C0</accession>
<evidence type="ECO:0000313" key="6">
    <source>
        <dbReference type="Proteomes" id="UP001057455"/>
    </source>
</evidence>
<evidence type="ECO:0000313" key="5">
    <source>
        <dbReference type="EMBL" id="GFE52987.1"/>
    </source>
</evidence>
<evidence type="ECO:0000256" key="3">
    <source>
        <dbReference type="ARBA" id="ARBA00022695"/>
    </source>
</evidence>
<dbReference type="InterPro" id="IPR050088">
    <property type="entry name" value="IspD/TarI_cytidylyltransf_bact"/>
</dbReference>
<dbReference type="PANTHER" id="PTHR32125:SF4">
    <property type="entry name" value="2-C-METHYL-D-ERYTHRITOL 4-PHOSPHATE CYTIDYLYLTRANSFERASE, CHLOROPLASTIC"/>
    <property type="match status" value="1"/>
</dbReference>
<gene>
    <name evidence="5" type="ORF">BaOVIS_003910</name>
</gene>
<evidence type="ECO:0000256" key="1">
    <source>
        <dbReference type="ARBA" id="ARBA00009789"/>
    </source>
</evidence>
<evidence type="ECO:0000256" key="2">
    <source>
        <dbReference type="ARBA" id="ARBA00022679"/>
    </source>
</evidence>
<keyword evidence="6" id="KW-1185">Reference proteome</keyword>
<dbReference type="SUPFAM" id="SSF53448">
    <property type="entry name" value="Nucleotide-diphospho-sugar transferases"/>
    <property type="match status" value="1"/>
</dbReference>
<dbReference type="OrthoDB" id="414267at2759"/>
<evidence type="ECO:0000256" key="4">
    <source>
        <dbReference type="SAM" id="SignalP"/>
    </source>
</evidence>
<keyword evidence="3 5" id="KW-0548">Nucleotidyltransferase</keyword>
<feature type="chain" id="PRO_5040787120" evidence="4">
    <location>
        <begin position="21"/>
        <end position="385"/>
    </location>
</feature>
<dbReference type="InterPro" id="IPR029044">
    <property type="entry name" value="Nucleotide-diphossugar_trans"/>
</dbReference>
<dbReference type="Gene3D" id="3.90.550.10">
    <property type="entry name" value="Spore Coat Polysaccharide Biosynthesis Protein SpsA, Chain A"/>
    <property type="match status" value="2"/>
</dbReference>
<protein>
    <submittedName>
        <fullName evidence="5">2-C-methyl-D-erythritol 4-phosphate cytidylyltransferase</fullName>
    </submittedName>
</protein>